<feature type="transmembrane region" description="Helical" evidence="1">
    <location>
        <begin position="248"/>
        <end position="273"/>
    </location>
</feature>
<feature type="transmembrane region" description="Helical" evidence="1">
    <location>
        <begin position="317"/>
        <end position="341"/>
    </location>
</feature>
<evidence type="ECO:0000259" key="2">
    <source>
        <dbReference type="Pfam" id="PF26514"/>
    </source>
</evidence>
<reference evidence="3 4" key="1">
    <citation type="journal article" date="2010" name="J. Bacteriol.">
        <title>Genome sequences of Pelagibaca bermudensis HTCC2601T and Maritimibacter alkaliphilus HTCC2654T, the type strains of two marine Roseobacter genera.</title>
        <authorList>
            <person name="Thrash J.C."/>
            <person name="Cho J.C."/>
            <person name="Ferriera S."/>
            <person name="Johnson J."/>
            <person name="Vergin K.L."/>
            <person name="Giovannoni S.J."/>
        </authorList>
    </citation>
    <scope>NUCLEOTIDE SEQUENCE [LARGE SCALE GENOMIC DNA]</scope>
    <source>
        <strain evidence="4">DSM 26914 / JCM 13377 / KCTC 12554 / HTCC2601</strain>
    </source>
</reference>
<feature type="transmembrane region" description="Helical" evidence="1">
    <location>
        <begin position="279"/>
        <end position="305"/>
    </location>
</feature>
<evidence type="ECO:0000313" key="3">
    <source>
        <dbReference type="EMBL" id="EAU46358.1"/>
    </source>
</evidence>
<evidence type="ECO:0000256" key="1">
    <source>
        <dbReference type="SAM" id="Phobius"/>
    </source>
</evidence>
<dbReference type="AlphaFoldDB" id="Q0FQ89"/>
<keyword evidence="4" id="KW-1185">Reference proteome</keyword>
<protein>
    <recommendedName>
        <fullName evidence="2">DUF8173 domain-containing protein</fullName>
    </recommendedName>
</protein>
<dbReference type="HOGENOM" id="CLU_635851_0_0_5"/>
<dbReference type="eggNOG" id="COG3595">
    <property type="taxonomic scope" value="Bacteria"/>
</dbReference>
<dbReference type="STRING" id="314265.R2601_09892"/>
<keyword evidence="1" id="KW-1133">Transmembrane helix</keyword>
<organism evidence="3 4">
    <name type="scientific">Salipiger bermudensis (strain DSM 26914 / JCM 13377 / KCTC 12554 / HTCC2601)</name>
    <name type="common">Pelagibaca bermudensis</name>
    <dbReference type="NCBI Taxonomy" id="314265"/>
    <lineage>
        <taxon>Bacteria</taxon>
        <taxon>Pseudomonadati</taxon>
        <taxon>Pseudomonadota</taxon>
        <taxon>Alphaproteobacteria</taxon>
        <taxon>Rhodobacterales</taxon>
        <taxon>Roseobacteraceae</taxon>
        <taxon>Salipiger</taxon>
    </lineage>
</organism>
<feature type="transmembrane region" description="Helical" evidence="1">
    <location>
        <begin position="207"/>
        <end position="228"/>
    </location>
</feature>
<name>Q0FQ89_SALBH</name>
<comment type="caution">
    <text evidence="3">The sequence shown here is derived from an EMBL/GenBank/DDBJ whole genome shotgun (WGS) entry which is preliminary data.</text>
</comment>
<dbReference type="EMBL" id="AATQ01000015">
    <property type="protein sequence ID" value="EAU46358.1"/>
    <property type="molecule type" value="Genomic_DNA"/>
</dbReference>
<accession>Q0FQ89</accession>
<dbReference type="Proteomes" id="UP000006230">
    <property type="component" value="Unassembled WGS sequence"/>
</dbReference>
<keyword evidence="1" id="KW-0472">Membrane</keyword>
<gene>
    <name evidence="3" type="ORF">R2601_09892</name>
</gene>
<dbReference type="Pfam" id="PF26514">
    <property type="entry name" value="DUF8173"/>
    <property type="match status" value="1"/>
</dbReference>
<sequence length="365" mass="37319">MLFLLPALPSLAQDKTESFDLGGDRFIAGRIAAMSEPGGADVFLAGERVTLEAEITGSAHMAGRWVTVSGPVGQGLYAAGQEVRVGAAVTGNATLAGQRVDVTAPIGGNLRVFGSEITLSAAIEGTLLAGGEFVEIDGPVTGDIALSARELRFGPDAAISGTLTLYEDDPGEIIVPESVIPADRVQREEISEWEPIREGGFWPGVKAVISFAIGVLLVALVAAAAAALMPQTFAAMRAQLLGHPFRTLLTGFIAQSTVIGAGILLAMTLIGLLLTPAALFFAILAGLAGYIVGAYALGVAALKLAGQGFPHEAKHRALAALAGAVIAALVALIPLIGWIAIMALSLAGLGAVTRTAFPHRFQTAG</sequence>
<keyword evidence="1" id="KW-0812">Transmembrane</keyword>
<feature type="domain" description="DUF8173" evidence="2">
    <location>
        <begin position="205"/>
        <end position="355"/>
    </location>
</feature>
<dbReference type="InterPro" id="IPR058486">
    <property type="entry name" value="DUF8173"/>
</dbReference>
<evidence type="ECO:0000313" key="4">
    <source>
        <dbReference type="Proteomes" id="UP000006230"/>
    </source>
</evidence>
<proteinExistence type="predicted"/>